<gene>
    <name evidence="4" type="ORF">SLS53_008769</name>
</gene>
<evidence type="ECO:0000313" key="5">
    <source>
        <dbReference type="Proteomes" id="UP001320245"/>
    </source>
</evidence>
<organism evidence="4 5">
    <name type="scientific">Cytospora paraplurivora</name>
    <dbReference type="NCBI Taxonomy" id="2898453"/>
    <lineage>
        <taxon>Eukaryota</taxon>
        <taxon>Fungi</taxon>
        <taxon>Dikarya</taxon>
        <taxon>Ascomycota</taxon>
        <taxon>Pezizomycotina</taxon>
        <taxon>Sordariomycetes</taxon>
        <taxon>Sordariomycetidae</taxon>
        <taxon>Diaporthales</taxon>
        <taxon>Cytosporaceae</taxon>
        <taxon>Cytospora</taxon>
    </lineage>
</organism>
<evidence type="ECO:0000256" key="3">
    <source>
        <dbReference type="ARBA" id="ARBA00023204"/>
    </source>
</evidence>
<dbReference type="GO" id="GO:0010772">
    <property type="term" value="P:meiotic DNA recombinase assembly involved in reciprocal meiotic recombination"/>
    <property type="evidence" value="ECO:0007669"/>
    <property type="project" value="TreeGrafter"/>
</dbReference>
<evidence type="ECO:0000256" key="1">
    <source>
        <dbReference type="ARBA" id="ARBA00008060"/>
    </source>
</evidence>
<accession>A0AAN9TXF6</accession>
<dbReference type="GO" id="GO:0032798">
    <property type="term" value="C:Swi5-Sfr1 complex"/>
    <property type="evidence" value="ECO:0007669"/>
    <property type="project" value="TreeGrafter"/>
</dbReference>
<dbReference type="GO" id="GO:0000709">
    <property type="term" value="P:meiotic joint molecule formation"/>
    <property type="evidence" value="ECO:0007669"/>
    <property type="project" value="TreeGrafter"/>
</dbReference>
<dbReference type="AlphaFoldDB" id="A0AAN9TXF6"/>
<reference evidence="4 5" key="1">
    <citation type="journal article" date="2023" name="PLoS ONE">
        <title>Cytospora paraplurivora sp. nov. isolated from orchards with fruit tree decline syndrome in Ontario, Canada.</title>
        <authorList>
            <person name="Ilyukhin E."/>
            <person name="Nguyen H.D.T."/>
            <person name="Castle A.J."/>
            <person name="Ellouze W."/>
        </authorList>
    </citation>
    <scope>NUCLEOTIDE SEQUENCE [LARGE SCALE GENOMIC DNA]</scope>
    <source>
        <strain evidence="4 5">FDS-564</strain>
    </source>
</reference>
<evidence type="ECO:0000313" key="4">
    <source>
        <dbReference type="EMBL" id="KAK7731529.1"/>
    </source>
</evidence>
<dbReference type="InterPro" id="IPR010760">
    <property type="entry name" value="DNA-repair_Swi5"/>
</dbReference>
<proteinExistence type="inferred from homology"/>
<keyword evidence="3" id="KW-0234">DNA repair</keyword>
<dbReference type="PANTHER" id="PTHR28529">
    <property type="entry name" value="DNA REPAIR PROTEIN SWI5 HOMOLOG"/>
    <property type="match status" value="1"/>
</dbReference>
<dbReference type="Proteomes" id="UP001320245">
    <property type="component" value="Unassembled WGS sequence"/>
</dbReference>
<dbReference type="PANTHER" id="PTHR28529:SF2">
    <property type="entry name" value="DNA REPAIR PROTEIN SWI5 HOMOLOG"/>
    <property type="match status" value="1"/>
</dbReference>
<keyword evidence="2" id="KW-0227">DNA damage</keyword>
<evidence type="ECO:0008006" key="6">
    <source>
        <dbReference type="Google" id="ProtNLM"/>
    </source>
</evidence>
<sequence>MCPRAYTAVSRQQYESASGELEGDIPLENGRQGLTLLSAADIDFIEGFRNTFEISGPCANDHFEVVVSNAGKAVQTAQYVAGVDAAFQRLKDIRGRCLQLVQKQQELDHEQNSLRQTAETTVNDHIRLLRQYNKMKDVGQQLIGLIAENRGVPIGSLYVDREYGVGPDD</sequence>
<dbReference type="EMBL" id="JAJSPL020000056">
    <property type="protein sequence ID" value="KAK7731529.1"/>
    <property type="molecule type" value="Genomic_DNA"/>
</dbReference>
<protein>
    <recommendedName>
        <fullName evidence="6">Swi5-domain-containing protein</fullName>
    </recommendedName>
</protein>
<evidence type="ECO:0000256" key="2">
    <source>
        <dbReference type="ARBA" id="ARBA00022763"/>
    </source>
</evidence>
<dbReference type="Pfam" id="PF07061">
    <property type="entry name" value="Swi5"/>
    <property type="match status" value="1"/>
</dbReference>
<comment type="caution">
    <text evidence="4">The sequence shown here is derived from an EMBL/GenBank/DDBJ whole genome shotgun (WGS) entry which is preliminary data.</text>
</comment>
<name>A0AAN9TXF6_9PEZI</name>
<comment type="similarity">
    <text evidence="1">Belongs to the SWI5/SAE3 family.</text>
</comment>
<dbReference type="GO" id="GO:0034974">
    <property type="term" value="C:Swi5-Swi2 complex"/>
    <property type="evidence" value="ECO:0007669"/>
    <property type="project" value="TreeGrafter"/>
</dbReference>
<keyword evidence="5" id="KW-1185">Reference proteome</keyword>
<dbReference type="Gene3D" id="1.20.5.170">
    <property type="match status" value="1"/>
</dbReference>